<dbReference type="Gene3D" id="1.10.1130.10">
    <property type="entry name" value="Flavocytochrome C3, Chain A"/>
    <property type="match status" value="1"/>
</dbReference>
<feature type="transmembrane region" description="Helical" evidence="2">
    <location>
        <begin position="499"/>
        <end position="522"/>
    </location>
</feature>
<proteinExistence type="predicted"/>
<keyword evidence="5" id="KW-1185">Reference proteome</keyword>
<comment type="caution">
    <text evidence="4">The sequence shown here is derived from an EMBL/GenBank/DDBJ whole genome shotgun (WGS) entry which is preliminary data.</text>
</comment>
<evidence type="ECO:0000313" key="5">
    <source>
        <dbReference type="Proteomes" id="UP000738126"/>
    </source>
</evidence>
<sequence length="534" mass="58804">MTLALPLAALLASAASAQVVDEPASEQESRLQSTADHTQFEVLEGPFEDATEVTEACLSCHTEAAKQVHRSIHWTWRYEQPETGQTLGKRNIVNSLCFGIAGNYPRCSSCHVGYGWEDADFDFSAENRVDCLVCHDTTGTYQKFPTAAGHPPYEDRRFQGRLFEAPDLAAVAQHVGRTSRETCGSCHFEGGGGDAVKHGDLDSSLIDPPRELDVHMSPQGKDFTCSTCHEFSGHIQAGSRYRIETDAEGHNPHERPACRSCHGEAPHEGGVHDKLNEHSEAIACQTCHIPEIARGGLKTKTRWDWSTAGRLDEQGEPVVREEDGRVVYHGMKGSFEWAEDYAPSYRWFNGNMRYTLLEDRIDPEGVVPINRPEGGPDEPGAKIWPFKIMEGRQPYDRVRQTLLVPKLFGPGDAAYWGNYDWDKALAAGMEAAQRLGQTDADYSGEHGFVESRMYWPVTHMVAPAEGALGCGACHSDGGRMAGLPGIYVPGEDRHPWVEAVGWAAVGLSLAGVAVHGGIRLVLWRRRRAQEESPS</sequence>
<evidence type="ECO:0000256" key="3">
    <source>
        <dbReference type="SAM" id="SignalP"/>
    </source>
</evidence>
<dbReference type="InterPro" id="IPR036280">
    <property type="entry name" value="Multihaem_cyt_sf"/>
</dbReference>
<dbReference type="Pfam" id="PF11783">
    <property type="entry name" value="Cytochrome_cB"/>
    <property type="match status" value="1"/>
</dbReference>
<dbReference type="NCBIfam" id="TIGR04315">
    <property type="entry name" value="octaheme_Shew"/>
    <property type="match status" value="1"/>
</dbReference>
<keyword evidence="1 3" id="KW-0732">Signal</keyword>
<dbReference type="Proteomes" id="UP000738126">
    <property type="component" value="Unassembled WGS sequence"/>
</dbReference>
<keyword evidence="2" id="KW-0472">Membrane</keyword>
<evidence type="ECO:0000313" key="4">
    <source>
        <dbReference type="EMBL" id="MBK1726233.1"/>
    </source>
</evidence>
<dbReference type="PANTHER" id="PTHR35038:SF5">
    <property type="entry name" value="CYTOCHROME C-TYPE PROTEIN NRFB"/>
    <property type="match status" value="1"/>
</dbReference>
<accession>A0ABS1E418</accession>
<dbReference type="PANTHER" id="PTHR35038">
    <property type="entry name" value="DISSIMILATORY SULFITE REDUCTASE SIRA"/>
    <property type="match status" value="1"/>
</dbReference>
<protein>
    <submittedName>
        <fullName evidence="4">Cytochrome C</fullName>
    </submittedName>
</protein>
<evidence type="ECO:0000256" key="1">
    <source>
        <dbReference type="ARBA" id="ARBA00022729"/>
    </source>
</evidence>
<feature type="signal peptide" evidence="3">
    <location>
        <begin position="1"/>
        <end position="17"/>
    </location>
</feature>
<dbReference type="PIRSF" id="PIRSF039014">
    <property type="entry name" value="OTR_cyc"/>
    <property type="match status" value="1"/>
</dbReference>
<evidence type="ECO:0000256" key="2">
    <source>
        <dbReference type="SAM" id="Phobius"/>
    </source>
</evidence>
<dbReference type="SUPFAM" id="SSF48695">
    <property type="entry name" value="Multiheme cytochromes"/>
    <property type="match status" value="1"/>
</dbReference>
<organism evidence="4 5">
    <name type="scientific">Halorhodospira neutriphila</name>
    <dbReference type="NCBI Taxonomy" id="168379"/>
    <lineage>
        <taxon>Bacteria</taxon>
        <taxon>Pseudomonadati</taxon>
        <taxon>Pseudomonadota</taxon>
        <taxon>Gammaproteobacteria</taxon>
        <taxon>Chromatiales</taxon>
        <taxon>Ectothiorhodospiraceae</taxon>
        <taxon>Halorhodospira</taxon>
    </lineage>
</organism>
<dbReference type="InterPro" id="IPR051829">
    <property type="entry name" value="Multiheme_Cytochr_ET"/>
</dbReference>
<gene>
    <name evidence="4" type="ORF">CKO13_04175</name>
</gene>
<keyword evidence="2" id="KW-1133">Transmembrane helix</keyword>
<feature type="chain" id="PRO_5045600294" evidence="3">
    <location>
        <begin position="18"/>
        <end position="534"/>
    </location>
</feature>
<dbReference type="InterPro" id="IPR024673">
    <property type="entry name" value="Octahem_Cyt_c"/>
</dbReference>
<keyword evidence="2" id="KW-0812">Transmembrane</keyword>
<reference evidence="4 5" key="1">
    <citation type="journal article" date="2020" name="Microorganisms">
        <title>Osmotic Adaptation and Compatible Solute Biosynthesis of Phototrophic Bacteria as Revealed from Genome Analyses.</title>
        <authorList>
            <person name="Imhoff J.F."/>
            <person name="Rahn T."/>
            <person name="Kunzel S."/>
            <person name="Keller A."/>
            <person name="Neulinger S.C."/>
        </authorList>
    </citation>
    <scope>NUCLEOTIDE SEQUENCE [LARGE SCALE GENOMIC DNA]</scope>
    <source>
        <strain evidence="4 5">DSM 15116</strain>
    </source>
</reference>
<name>A0ABS1E418_9GAMM</name>
<dbReference type="EMBL" id="NRSH01000030">
    <property type="protein sequence ID" value="MBK1726233.1"/>
    <property type="molecule type" value="Genomic_DNA"/>
</dbReference>